<organism evidence="1 2">
    <name type="scientific">Prunus yedoensis var. nudiflora</name>
    <dbReference type="NCBI Taxonomy" id="2094558"/>
    <lineage>
        <taxon>Eukaryota</taxon>
        <taxon>Viridiplantae</taxon>
        <taxon>Streptophyta</taxon>
        <taxon>Embryophyta</taxon>
        <taxon>Tracheophyta</taxon>
        <taxon>Spermatophyta</taxon>
        <taxon>Magnoliopsida</taxon>
        <taxon>eudicotyledons</taxon>
        <taxon>Gunneridae</taxon>
        <taxon>Pentapetalae</taxon>
        <taxon>rosids</taxon>
        <taxon>fabids</taxon>
        <taxon>Rosales</taxon>
        <taxon>Rosaceae</taxon>
        <taxon>Amygdaloideae</taxon>
        <taxon>Amygdaleae</taxon>
        <taxon>Prunus</taxon>
    </lineage>
</organism>
<dbReference type="STRING" id="2094558.A0A314Z6V2"/>
<dbReference type="EMBL" id="PJQY01000160">
    <property type="protein sequence ID" value="PQQ17242.1"/>
    <property type="molecule type" value="Genomic_DNA"/>
</dbReference>
<evidence type="ECO:0000313" key="2">
    <source>
        <dbReference type="Proteomes" id="UP000250321"/>
    </source>
</evidence>
<dbReference type="OrthoDB" id="1917524at2759"/>
<keyword evidence="2" id="KW-1185">Reference proteome</keyword>
<sequence length="72" mass="8437">MPSLCRLRIGFCSGLTTLPDGLRYLMNLRKLSIFWMPREFCSRIQEDGEDFSKIQHIPSLVIGEPYTMKRQD</sequence>
<evidence type="ECO:0000313" key="1">
    <source>
        <dbReference type="EMBL" id="PQQ17242.1"/>
    </source>
</evidence>
<gene>
    <name evidence="1" type="ORF">Pyn_34164</name>
</gene>
<dbReference type="AlphaFoldDB" id="A0A314Z6V2"/>
<accession>A0A314Z6V2</accession>
<reference evidence="1 2" key="1">
    <citation type="submission" date="2018-02" db="EMBL/GenBank/DDBJ databases">
        <title>Draft genome of wild Prunus yedoensis var. nudiflora.</title>
        <authorList>
            <person name="Baek S."/>
            <person name="Kim J.-H."/>
            <person name="Choi K."/>
            <person name="Kim G.-B."/>
            <person name="Cho A."/>
            <person name="Jang H."/>
            <person name="Shin C.-H."/>
            <person name="Yu H.-J."/>
            <person name="Mun J.-H."/>
        </authorList>
    </citation>
    <scope>NUCLEOTIDE SEQUENCE [LARGE SCALE GENOMIC DNA]</scope>
    <source>
        <strain evidence="2">cv. Jeju island</strain>
        <tissue evidence="1">Leaf</tissue>
    </source>
</reference>
<dbReference type="Proteomes" id="UP000250321">
    <property type="component" value="Unassembled WGS sequence"/>
</dbReference>
<proteinExistence type="predicted"/>
<name>A0A314Z6V2_PRUYE</name>
<comment type="caution">
    <text evidence="1">The sequence shown here is derived from an EMBL/GenBank/DDBJ whole genome shotgun (WGS) entry which is preliminary data.</text>
</comment>
<protein>
    <submittedName>
        <fullName evidence="1">Putative disease resistance protein</fullName>
    </submittedName>
</protein>